<dbReference type="Proteomes" id="UP000722336">
    <property type="component" value="Unassembled WGS sequence"/>
</dbReference>
<feature type="transmembrane region" description="Helical" evidence="2">
    <location>
        <begin position="63"/>
        <end position="86"/>
    </location>
</feature>
<keyword evidence="4" id="KW-0378">Hydrolase</keyword>
<dbReference type="InterPro" id="IPR005135">
    <property type="entry name" value="Endo/exonuclease/phosphatase"/>
</dbReference>
<gene>
    <name evidence="4" type="ORF">KCG44_14070</name>
</gene>
<keyword evidence="4" id="KW-0255">Endonuclease</keyword>
<evidence type="ECO:0000259" key="3">
    <source>
        <dbReference type="Pfam" id="PF03372"/>
    </source>
</evidence>
<keyword evidence="2" id="KW-0472">Membrane</keyword>
<dbReference type="RefSeq" id="WP_218446758.1">
    <property type="nucleotide sequence ID" value="NZ_JAGSPA010000006.1"/>
</dbReference>
<feature type="compositionally biased region" description="Acidic residues" evidence="1">
    <location>
        <begin position="356"/>
        <end position="368"/>
    </location>
</feature>
<accession>A0ABS6SHL1</accession>
<evidence type="ECO:0000256" key="1">
    <source>
        <dbReference type="SAM" id="MobiDB-lite"/>
    </source>
</evidence>
<name>A0ABS6SHL1_9SPHN</name>
<reference evidence="4 5" key="1">
    <citation type="submission" date="2021-04" db="EMBL/GenBank/DDBJ databases">
        <authorList>
            <person name="Pira H."/>
            <person name="Risdian C."/>
            <person name="Wink J."/>
        </authorList>
    </citation>
    <scope>NUCLEOTIDE SEQUENCE [LARGE SCALE GENOMIC DNA]</scope>
    <source>
        <strain evidence="4 5">WHA3</strain>
    </source>
</reference>
<keyword evidence="2" id="KW-1133">Transmembrane helix</keyword>
<feature type="region of interest" description="Disordered" evidence="1">
    <location>
        <begin position="328"/>
        <end position="368"/>
    </location>
</feature>
<keyword evidence="2" id="KW-0812">Transmembrane</keyword>
<dbReference type="EMBL" id="JAGSPA010000006">
    <property type="protein sequence ID" value="MBV7257908.1"/>
    <property type="molecule type" value="Genomic_DNA"/>
</dbReference>
<feature type="domain" description="Endonuclease/exonuclease/phosphatase" evidence="3">
    <location>
        <begin position="109"/>
        <end position="311"/>
    </location>
</feature>
<comment type="caution">
    <text evidence="4">The sequence shown here is derived from an EMBL/GenBank/DDBJ whole genome shotgun (WGS) entry which is preliminary data.</text>
</comment>
<evidence type="ECO:0000313" key="4">
    <source>
        <dbReference type="EMBL" id="MBV7257908.1"/>
    </source>
</evidence>
<keyword evidence="4" id="KW-0540">Nuclease</keyword>
<sequence length="368" mass="40025">MLRSVITWLVRAVVMILALATLLPLISTDEWWVRAMEFPRVQIAALLFLSGGVLFALGWRAHWAGIAVAALAFAYQAVRIAPYAALAPVQAASIDKCPADQQVTILMVNVLQTNRDTAPLLALLAERDPDIILAVETDRFWTDALAPATAAYPHQRLHPLDNTYGMALYSRMPVGAMSTRFMVEPDIPSIAADVTLPGGAAFRLFAIHPRPPIPGKDSGPRDAELVLTARDVARSPLPAIVAGDLNDVAWSDTTRLFQELSGTLDPRIGRGYFATYNAKVPLARWPLDHIFFTPEFGLVSFERLGKIGSDHFPVTATLCLAPAVMEDEQTAPTADAETIEDAAEQLSEGRAQQAEEMAEGEDETQTAE</sequence>
<keyword evidence="5" id="KW-1185">Reference proteome</keyword>
<protein>
    <submittedName>
        <fullName evidence="4">Endonuclease/exonuclease/phosphatase family protein</fullName>
    </submittedName>
</protein>
<evidence type="ECO:0000256" key="2">
    <source>
        <dbReference type="SAM" id="Phobius"/>
    </source>
</evidence>
<dbReference type="GO" id="GO:0004519">
    <property type="term" value="F:endonuclease activity"/>
    <property type="evidence" value="ECO:0007669"/>
    <property type="project" value="UniProtKB-KW"/>
</dbReference>
<dbReference type="Pfam" id="PF03372">
    <property type="entry name" value="Exo_endo_phos"/>
    <property type="match status" value="1"/>
</dbReference>
<proteinExistence type="predicted"/>
<evidence type="ECO:0000313" key="5">
    <source>
        <dbReference type="Proteomes" id="UP000722336"/>
    </source>
</evidence>
<feature type="transmembrane region" description="Helical" evidence="2">
    <location>
        <begin position="38"/>
        <end position="57"/>
    </location>
</feature>
<feature type="transmembrane region" description="Helical" evidence="2">
    <location>
        <begin position="6"/>
        <end position="26"/>
    </location>
</feature>
<organism evidence="4 5">
    <name type="scientific">Pacificimonas pallii</name>
    <dbReference type="NCBI Taxonomy" id="2827236"/>
    <lineage>
        <taxon>Bacteria</taxon>
        <taxon>Pseudomonadati</taxon>
        <taxon>Pseudomonadota</taxon>
        <taxon>Alphaproteobacteria</taxon>
        <taxon>Sphingomonadales</taxon>
        <taxon>Sphingosinicellaceae</taxon>
        <taxon>Pacificimonas</taxon>
    </lineage>
</organism>